<protein>
    <submittedName>
        <fullName evidence="2">Uncharacterized protein</fullName>
    </submittedName>
</protein>
<organism evidence="2 3">
    <name type="scientific">Carpediemonas membranifera</name>
    <dbReference type="NCBI Taxonomy" id="201153"/>
    <lineage>
        <taxon>Eukaryota</taxon>
        <taxon>Metamonada</taxon>
        <taxon>Carpediemonas-like organisms</taxon>
        <taxon>Carpediemonas</taxon>
    </lineage>
</organism>
<feature type="transmembrane region" description="Helical" evidence="1">
    <location>
        <begin position="12"/>
        <end position="39"/>
    </location>
</feature>
<gene>
    <name evidence="2" type="ORF">J8273_8226</name>
</gene>
<keyword evidence="1" id="KW-0812">Transmembrane</keyword>
<proteinExistence type="predicted"/>
<accession>A0A8J6BUB8</accession>
<dbReference type="EMBL" id="JAHDYR010000066">
    <property type="protein sequence ID" value="KAG9390186.1"/>
    <property type="molecule type" value="Genomic_DNA"/>
</dbReference>
<comment type="caution">
    <text evidence="2">The sequence shown here is derived from an EMBL/GenBank/DDBJ whole genome shotgun (WGS) entry which is preliminary data.</text>
</comment>
<name>A0A8J6BUB8_9EUKA</name>
<evidence type="ECO:0000313" key="3">
    <source>
        <dbReference type="Proteomes" id="UP000717585"/>
    </source>
</evidence>
<evidence type="ECO:0000256" key="1">
    <source>
        <dbReference type="SAM" id="Phobius"/>
    </source>
</evidence>
<dbReference type="AlphaFoldDB" id="A0A8J6BUB8"/>
<evidence type="ECO:0000313" key="2">
    <source>
        <dbReference type="EMBL" id="KAG9390186.1"/>
    </source>
</evidence>
<dbReference type="Proteomes" id="UP000717585">
    <property type="component" value="Unassembled WGS sequence"/>
</dbReference>
<keyword evidence="1" id="KW-0472">Membrane</keyword>
<keyword evidence="1" id="KW-1133">Transmembrane helix</keyword>
<reference evidence="2" key="1">
    <citation type="submission" date="2021-05" db="EMBL/GenBank/DDBJ databases">
        <title>A free-living protist that lacks canonical eukaryotic 1 DNA replication and segregation systems.</title>
        <authorList>
            <person name="Salas-Leiva D.E."/>
            <person name="Tromer E.C."/>
            <person name="Curtis B.A."/>
            <person name="Jerlstrom-Hultqvist J."/>
            <person name="Kolisko M."/>
            <person name="Yi Z."/>
            <person name="Salas-Leiva J.S."/>
            <person name="Gallot-Lavallee L."/>
            <person name="Kops G.J.P.L."/>
            <person name="Archibald J.M."/>
            <person name="Simpson A.G.B."/>
            <person name="Roger A.J."/>
        </authorList>
    </citation>
    <scope>NUCLEOTIDE SEQUENCE</scope>
    <source>
        <strain evidence="2">BICM</strain>
    </source>
</reference>
<keyword evidence="3" id="KW-1185">Reference proteome</keyword>
<sequence length="117" mass="12421">MELSNEVVAFVAVILISVSVLFASFAFLLLGVVLFLIILKSRRTATTPALSQLSMSIVVEESLTEGLSVDPSASELLAPNDYQQYSRTASANTTCASGYTSTGYNSGYSMSYASSAR</sequence>